<keyword evidence="1" id="KW-0812">Transmembrane</keyword>
<dbReference type="AlphaFoldDB" id="A0A934JZZ3"/>
<sequence>MVISEGLRWGVVMSVLAIALAVLGLTPALSWVPELPLLTAAVLLPIFAYGLAGHRAGLRSGRLLGGLLAGALAGGISGAVGGACYVVFGKSAFNLLAGFGLGVIGGAAVGTVGALIALRRRPGIVESNRGKSL</sequence>
<feature type="transmembrane region" description="Helical" evidence="1">
    <location>
        <begin position="35"/>
        <end position="52"/>
    </location>
</feature>
<keyword evidence="1" id="KW-0472">Membrane</keyword>
<evidence type="ECO:0000313" key="3">
    <source>
        <dbReference type="Proteomes" id="UP000612893"/>
    </source>
</evidence>
<feature type="transmembrane region" description="Helical" evidence="1">
    <location>
        <begin position="64"/>
        <end position="88"/>
    </location>
</feature>
<keyword evidence="3" id="KW-1185">Reference proteome</keyword>
<dbReference type="EMBL" id="JAEKNR010000050">
    <property type="protein sequence ID" value="MBJ7597279.1"/>
    <property type="molecule type" value="Genomic_DNA"/>
</dbReference>
<dbReference type="Proteomes" id="UP000612893">
    <property type="component" value="Unassembled WGS sequence"/>
</dbReference>
<organism evidence="2 3">
    <name type="scientific">Candidatus Nephthysia bennettiae</name>
    <dbReference type="NCBI Taxonomy" id="3127016"/>
    <lineage>
        <taxon>Bacteria</taxon>
        <taxon>Bacillati</taxon>
        <taxon>Candidatus Dormiibacterota</taxon>
        <taxon>Candidatus Dormibacteria</taxon>
        <taxon>Candidatus Dormibacterales</taxon>
        <taxon>Candidatus Dormibacteraceae</taxon>
        <taxon>Candidatus Nephthysia</taxon>
    </lineage>
</organism>
<evidence type="ECO:0000256" key="1">
    <source>
        <dbReference type="SAM" id="Phobius"/>
    </source>
</evidence>
<dbReference type="RefSeq" id="WP_338199380.1">
    <property type="nucleotide sequence ID" value="NZ_JAEKNR010000050.1"/>
</dbReference>
<name>A0A934JZZ3_9BACT</name>
<reference evidence="2" key="1">
    <citation type="submission" date="2020-10" db="EMBL/GenBank/DDBJ databases">
        <title>Ca. Dormibacterota MAGs.</title>
        <authorList>
            <person name="Montgomery K."/>
        </authorList>
    </citation>
    <scope>NUCLEOTIDE SEQUENCE [LARGE SCALE GENOMIC DNA]</scope>
    <source>
        <strain evidence="2">SC8812_S17_10</strain>
    </source>
</reference>
<accession>A0A934JZZ3</accession>
<gene>
    <name evidence="2" type="ORF">JF922_04230</name>
</gene>
<feature type="transmembrane region" description="Helical" evidence="1">
    <location>
        <begin position="94"/>
        <end position="118"/>
    </location>
</feature>
<keyword evidence="1" id="KW-1133">Transmembrane helix</keyword>
<evidence type="ECO:0000313" key="2">
    <source>
        <dbReference type="EMBL" id="MBJ7597279.1"/>
    </source>
</evidence>
<comment type="caution">
    <text evidence="2">The sequence shown here is derived from an EMBL/GenBank/DDBJ whole genome shotgun (WGS) entry which is preliminary data.</text>
</comment>
<proteinExistence type="predicted"/>
<protein>
    <submittedName>
        <fullName evidence="2">Uncharacterized protein</fullName>
    </submittedName>
</protein>
<feature type="transmembrane region" description="Helical" evidence="1">
    <location>
        <begin position="7"/>
        <end position="29"/>
    </location>
</feature>